<dbReference type="RefSeq" id="WP_249294145.1">
    <property type="nucleotide sequence ID" value="NZ_JACRSV010000001.1"/>
</dbReference>
<accession>A0A926I6V0</accession>
<protein>
    <submittedName>
        <fullName evidence="1">Uncharacterized protein</fullName>
    </submittedName>
</protein>
<gene>
    <name evidence="1" type="ORF">H8710_04090</name>
</gene>
<reference evidence="1" key="1">
    <citation type="submission" date="2020-08" db="EMBL/GenBank/DDBJ databases">
        <title>Genome public.</title>
        <authorList>
            <person name="Liu C."/>
            <person name="Sun Q."/>
        </authorList>
    </citation>
    <scope>NUCLEOTIDE SEQUENCE</scope>
    <source>
        <strain evidence="1">NSJ-33</strain>
    </source>
</reference>
<keyword evidence="2" id="KW-1185">Reference proteome</keyword>
<dbReference type="AlphaFoldDB" id="A0A926I6V0"/>
<evidence type="ECO:0000313" key="2">
    <source>
        <dbReference type="Proteomes" id="UP000610760"/>
    </source>
</evidence>
<comment type="caution">
    <text evidence="1">The sequence shown here is derived from an EMBL/GenBank/DDBJ whole genome shotgun (WGS) entry which is preliminary data.</text>
</comment>
<dbReference type="EMBL" id="JACRSV010000001">
    <property type="protein sequence ID" value="MBC8559246.1"/>
    <property type="molecule type" value="Genomic_DNA"/>
</dbReference>
<organism evidence="1 2">
    <name type="scientific">Fumia xinanensis</name>
    <dbReference type="NCBI Taxonomy" id="2763659"/>
    <lineage>
        <taxon>Bacteria</taxon>
        <taxon>Bacillati</taxon>
        <taxon>Bacillota</taxon>
        <taxon>Clostridia</taxon>
        <taxon>Eubacteriales</taxon>
        <taxon>Oscillospiraceae</taxon>
        <taxon>Fumia</taxon>
    </lineage>
</organism>
<proteinExistence type="predicted"/>
<evidence type="ECO:0000313" key="1">
    <source>
        <dbReference type="EMBL" id="MBC8559246.1"/>
    </source>
</evidence>
<sequence>MRTQSLGVENLTPEQYEVLADCENIWRHNVFWSLMTLQQRLFSLPNTPVSEKEVMDLAKQYASLFRRYYGADIAQKMSGIIEQYCHFYLTYLNEICEKNSGQPCPAEEKWMEAADEIAKELEKLNDFWREREWRAMITHQIEILSSEAQSTAAGVYGKMPFNYDVLDNICTEMSNYMAIGLIRKFGI</sequence>
<dbReference type="Proteomes" id="UP000610760">
    <property type="component" value="Unassembled WGS sequence"/>
</dbReference>
<name>A0A926I6V0_9FIRM</name>